<sequence>MSTVSSSYSIL</sequence>
<evidence type="ECO:0000313" key="2">
    <source>
        <dbReference type="Proteomes" id="UP000289323"/>
    </source>
</evidence>
<evidence type="ECO:0000313" key="1">
    <source>
        <dbReference type="EMBL" id="SPQ27491.1"/>
    </source>
</evidence>
<accession>A0A3S4AW44</accession>
<proteinExistence type="predicted"/>
<protein>
    <submittedName>
        <fullName evidence="1">Cfeb039d-29bb-4747-b928-165d6486b0ec</fullName>
    </submittedName>
</protein>
<dbReference type="Proteomes" id="UP000289323">
    <property type="component" value="Unassembled WGS sequence"/>
</dbReference>
<organism evidence="1 2">
    <name type="scientific">Thermothielavioides terrestris</name>
    <dbReference type="NCBI Taxonomy" id="2587410"/>
    <lineage>
        <taxon>Eukaryota</taxon>
        <taxon>Fungi</taxon>
        <taxon>Dikarya</taxon>
        <taxon>Ascomycota</taxon>
        <taxon>Pezizomycotina</taxon>
        <taxon>Sordariomycetes</taxon>
        <taxon>Sordariomycetidae</taxon>
        <taxon>Sordariales</taxon>
        <taxon>Chaetomiaceae</taxon>
        <taxon>Thermothielavioides</taxon>
    </lineage>
</organism>
<name>A0A3S4AW44_9PEZI</name>
<dbReference type="EMBL" id="OUUZ01000019">
    <property type="protein sequence ID" value="SPQ27491.1"/>
    <property type="molecule type" value="Genomic_DNA"/>
</dbReference>
<reference evidence="1 2" key="1">
    <citation type="submission" date="2018-04" db="EMBL/GenBank/DDBJ databases">
        <authorList>
            <person name="Huttner S."/>
            <person name="Dainat J."/>
        </authorList>
    </citation>
    <scope>NUCLEOTIDE SEQUENCE [LARGE SCALE GENOMIC DNA]</scope>
</reference>
<gene>
    <name evidence="1" type="ORF">TT172_LOCUS9910</name>
</gene>